<keyword evidence="9" id="KW-1278">Translocase</keyword>
<evidence type="ECO:0000256" key="1">
    <source>
        <dbReference type="ARBA" id="ARBA00004141"/>
    </source>
</evidence>
<dbReference type="AlphaFoldDB" id="A0A8S0UJS6"/>
<keyword evidence="6" id="KW-0547">Nucleotide-binding</keyword>
<evidence type="ECO:0000256" key="12">
    <source>
        <dbReference type="ARBA" id="ARBA00034036"/>
    </source>
</evidence>
<dbReference type="InterPro" id="IPR023299">
    <property type="entry name" value="ATPase_P-typ_cyto_dom_N"/>
</dbReference>
<dbReference type="Gene3D" id="3.40.1110.10">
    <property type="entry name" value="Calcium-transporting ATPase, cytoplasmic domain N"/>
    <property type="match status" value="1"/>
</dbReference>
<evidence type="ECO:0000313" key="13">
    <source>
        <dbReference type="EMBL" id="CAA3019097.1"/>
    </source>
</evidence>
<comment type="similarity">
    <text evidence="2">Belongs to the cation transport ATPase (P-type) (TC 3.A.3) family. Type IV subfamily.</text>
</comment>
<dbReference type="GO" id="GO:0045332">
    <property type="term" value="P:phospholipid translocation"/>
    <property type="evidence" value="ECO:0007669"/>
    <property type="project" value="TreeGrafter"/>
</dbReference>
<evidence type="ECO:0000256" key="10">
    <source>
        <dbReference type="ARBA" id="ARBA00022989"/>
    </source>
</evidence>
<dbReference type="EC" id="7.6.2.1" evidence="3"/>
<accession>A0A8S0UJS6</accession>
<evidence type="ECO:0000256" key="3">
    <source>
        <dbReference type="ARBA" id="ARBA00012189"/>
    </source>
</evidence>
<dbReference type="Proteomes" id="UP000594638">
    <property type="component" value="Unassembled WGS sequence"/>
</dbReference>
<evidence type="ECO:0000256" key="5">
    <source>
        <dbReference type="ARBA" id="ARBA00022723"/>
    </source>
</evidence>
<sequence>MSVIVRDETGQILLLCKGADSIIFDRLSKNGRMYEEATTKHLNEYGEAGLRTLALAYKKLELAEYSAWSEEFSKAKTSIGGDRDAMLERVSDMMERDLILVGATAVEDKLQKGVPQCIDKLAQAGLKIWVLTGDKMETAINIGFSCSLLRQGMKQICIAATNEATLDQDPEKSVKENILMQITNGSQMIKLEKDPHAAFALIIDGKTLTFALEDDMKHQFLNLAVDCASVICCRVSPKQKALVTRLVKEGTGKTTLAIGDGANDVGMIQEADIGVGISGCEGMQ</sequence>
<evidence type="ECO:0000256" key="6">
    <source>
        <dbReference type="ARBA" id="ARBA00022741"/>
    </source>
</evidence>
<name>A0A8S0UJS6_OLEEU</name>
<comment type="caution">
    <text evidence="13">The sequence shown here is derived from an EMBL/GenBank/DDBJ whole genome shotgun (WGS) entry which is preliminary data.</text>
</comment>
<keyword evidence="8" id="KW-0460">Magnesium</keyword>
<keyword evidence="14" id="KW-1185">Reference proteome</keyword>
<dbReference type="FunFam" id="3.40.50.1000:FF:000014">
    <property type="entry name" value="Phospholipid-transporting ATPase"/>
    <property type="match status" value="1"/>
</dbReference>
<dbReference type="GO" id="GO:0005524">
    <property type="term" value="F:ATP binding"/>
    <property type="evidence" value="ECO:0007669"/>
    <property type="project" value="UniProtKB-KW"/>
</dbReference>
<dbReference type="InterPro" id="IPR023214">
    <property type="entry name" value="HAD_sf"/>
</dbReference>
<keyword evidence="10" id="KW-1133">Transmembrane helix</keyword>
<dbReference type="GO" id="GO:0140326">
    <property type="term" value="F:ATPase-coupled intramembrane lipid transporter activity"/>
    <property type="evidence" value="ECO:0007669"/>
    <property type="project" value="UniProtKB-EC"/>
</dbReference>
<keyword evidence="11" id="KW-0472">Membrane</keyword>
<evidence type="ECO:0000256" key="7">
    <source>
        <dbReference type="ARBA" id="ARBA00022840"/>
    </source>
</evidence>
<feature type="non-terminal residue" evidence="13">
    <location>
        <position position="284"/>
    </location>
</feature>
<dbReference type="GO" id="GO:0046872">
    <property type="term" value="F:metal ion binding"/>
    <property type="evidence" value="ECO:0007669"/>
    <property type="project" value="UniProtKB-KW"/>
</dbReference>
<dbReference type="PANTHER" id="PTHR24092:SF150">
    <property type="entry name" value="PHOSPHOLIPID-TRANSPORTING ATPASE"/>
    <property type="match status" value="1"/>
</dbReference>
<evidence type="ECO:0000256" key="4">
    <source>
        <dbReference type="ARBA" id="ARBA00022692"/>
    </source>
</evidence>
<organism evidence="13 14">
    <name type="scientific">Olea europaea subsp. europaea</name>
    <dbReference type="NCBI Taxonomy" id="158383"/>
    <lineage>
        <taxon>Eukaryota</taxon>
        <taxon>Viridiplantae</taxon>
        <taxon>Streptophyta</taxon>
        <taxon>Embryophyta</taxon>
        <taxon>Tracheophyta</taxon>
        <taxon>Spermatophyta</taxon>
        <taxon>Magnoliopsida</taxon>
        <taxon>eudicotyledons</taxon>
        <taxon>Gunneridae</taxon>
        <taxon>Pentapetalae</taxon>
        <taxon>asterids</taxon>
        <taxon>lamiids</taxon>
        <taxon>Lamiales</taxon>
        <taxon>Oleaceae</taxon>
        <taxon>Oleeae</taxon>
        <taxon>Olea</taxon>
    </lineage>
</organism>
<evidence type="ECO:0000256" key="8">
    <source>
        <dbReference type="ARBA" id="ARBA00022842"/>
    </source>
</evidence>
<evidence type="ECO:0000313" key="14">
    <source>
        <dbReference type="Proteomes" id="UP000594638"/>
    </source>
</evidence>
<keyword evidence="5" id="KW-0479">Metal-binding</keyword>
<dbReference type="SUPFAM" id="SSF81660">
    <property type="entry name" value="Metal cation-transporting ATPase, ATP-binding domain N"/>
    <property type="match status" value="1"/>
</dbReference>
<dbReference type="GO" id="GO:0005886">
    <property type="term" value="C:plasma membrane"/>
    <property type="evidence" value="ECO:0007669"/>
    <property type="project" value="TreeGrafter"/>
</dbReference>
<protein>
    <recommendedName>
        <fullName evidence="3">P-type phospholipid transporter</fullName>
        <ecNumber evidence="3">7.6.2.1</ecNumber>
    </recommendedName>
</protein>
<evidence type="ECO:0000256" key="9">
    <source>
        <dbReference type="ARBA" id="ARBA00022967"/>
    </source>
</evidence>
<dbReference type="InterPro" id="IPR036412">
    <property type="entry name" value="HAD-like_sf"/>
</dbReference>
<proteinExistence type="inferred from homology"/>
<dbReference type="Gramene" id="OE9A021036T1">
    <property type="protein sequence ID" value="OE9A021036C1"/>
    <property type="gene ID" value="OE9A021036"/>
</dbReference>
<evidence type="ECO:0000256" key="2">
    <source>
        <dbReference type="ARBA" id="ARBA00008109"/>
    </source>
</evidence>
<reference evidence="13 14" key="1">
    <citation type="submission" date="2019-12" db="EMBL/GenBank/DDBJ databases">
        <authorList>
            <person name="Alioto T."/>
            <person name="Alioto T."/>
            <person name="Gomez Garrido J."/>
        </authorList>
    </citation>
    <scope>NUCLEOTIDE SEQUENCE [LARGE SCALE GENOMIC DNA]</scope>
</reference>
<dbReference type="PANTHER" id="PTHR24092">
    <property type="entry name" value="PROBABLE PHOSPHOLIPID-TRANSPORTING ATPASE"/>
    <property type="match status" value="1"/>
</dbReference>
<keyword evidence="4" id="KW-0812">Transmembrane</keyword>
<keyword evidence="7" id="KW-0067">ATP-binding</keyword>
<comment type="subcellular location">
    <subcellularLocation>
        <location evidence="1">Membrane</location>
        <topology evidence="1">Multi-pass membrane protein</topology>
    </subcellularLocation>
</comment>
<dbReference type="Pfam" id="PF13246">
    <property type="entry name" value="Cation_ATPase"/>
    <property type="match status" value="1"/>
</dbReference>
<evidence type="ECO:0000256" key="11">
    <source>
        <dbReference type="ARBA" id="ARBA00023136"/>
    </source>
</evidence>
<gene>
    <name evidence="13" type="ORF">OLEA9_A021036</name>
</gene>
<dbReference type="OrthoDB" id="377733at2759"/>
<dbReference type="SUPFAM" id="SSF56784">
    <property type="entry name" value="HAD-like"/>
    <property type="match status" value="1"/>
</dbReference>
<dbReference type="EMBL" id="CACTIH010008037">
    <property type="protein sequence ID" value="CAA3019097.1"/>
    <property type="molecule type" value="Genomic_DNA"/>
</dbReference>
<dbReference type="Gene3D" id="3.40.50.1000">
    <property type="entry name" value="HAD superfamily/HAD-like"/>
    <property type="match status" value="1"/>
</dbReference>
<comment type="catalytic activity">
    <reaction evidence="12">
        <text>ATP + H2O + phospholipidSide 1 = ADP + phosphate + phospholipidSide 2.</text>
        <dbReference type="EC" id="7.6.2.1"/>
    </reaction>
</comment>